<keyword evidence="6 8" id="KW-0472">Membrane</keyword>
<feature type="transmembrane region" description="Helical" evidence="8">
    <location>
        <begin position="338"/>
        <end position="360"/>
    </location>
</feature>
<keyword evidence="11" id="KW-1185">Reference proteome</keyword>
<dbReference type="OrthoDB" id="178643at2"/>
<reference evidence="10 11" key="1">
    <citation type="submission" date="2016-12" db="EMBL/GenBank/DDBJ databases">
        <title>Study of bacterial adaptation to deep sea.</title>
        <authorList>
            <person name="Song J."/>
            <person name="Yoshizawa S."/>
            <person name="Kogure K."/>
        </authorList>
    </citation>
    <scope>NUCLEOTIDE SEQUENCE [LARGE SCALE GENOMIC DNA]</scope>
    <source>
        <strain evidence="10 11">SAORIC-165</strain>
    </source>
</reference>
<gene>
    <name evidence="10" type="ORF">BSZ32_01995</name>
</gene>
<feature type="transmembrane region" description="Helical" evidence="8">
    <location>
        <begin position="265"/>
        <end position="286"/>
    </location>
</feature>
<evidence type="ECO:0000256" key="5">
    <source>
        <dbReference type="ARBA" id="ARBA00023115"/>
    </source>
</evidence>
<protein>
    <recommendedName>
        <fullName evidence="9">PABS domain-containing protein</fullName>
    </recommendedName>
</protein>
<keyword evidence="2 7" id="KW-0808">Transferase</keyword>
<dbReference type="CDD" id="cd02440">
    <property type="entry name" value="AdoMet_MTases"/>
    <property type="match status" value="1"/>
</dbReference>
<dbReference type="EMBL" id="MQWA01000001">
    <property type="protein sequence ID" value="PQJ27387.1"/>
    <property type="molecule type" value="Genomic_DNA"/>
</dbReference>
<keyword evidence="3 8" id="KW-0812">Transmembrane</keyword>
<dbReference type="Pfam" id="PF07690">
    <property type="entry name" value="MFS_1"/>
    <property type="match status" value="1"/>
</dbReference>
<keyword evidence="4 8" id="KW-1133">Transmembrane helix</keyword>
<feature type="transmembrane region" description="Helical" evidence="8">
    <location>
        <begin position="298"/>
        <end position="318"/>
    </location>
</feature>
<dbReference type="PANTHER" id="PTHR43317:SF1">
    <property type="entry name" value="THERMOSPERMINE SYNTHASE ACAULIS5"/>
    <property type="match status" value="1"/>
</dbReference>
<evidence type="ECO:0000259" key="9">
    <source>
        <dbReference type="PROSITE" id="PS51006"/>
    </source>
</evidence>
<dbReference type="InterPro" id="IPR029063">
    <property type="entry name" value="SAM-dependent_MTases_sf"/>
</dbReference>
<feature type="transmembrane region" description="Helical" evidence="8">
    <location>
        <begin position="148"/>
        <end position="169"/>
    </location>
</feature>
<feature type="transmembrane region" description="Helical" evidence="8">
    <location>
        <begin position="175"/>
        <end position="196"/>
    </location>
</feature>
<dbReference type="SUPFAM" id="SSF53335">
    <property type="entry name" value="S-adenosyl-L-methionine-dependent methyltransferases"/>
    <property type="match status" value="1"/>
</dbReference>
<dbReference type="NCBIfam" id="NF037959">
    <property type="entry name" value="MFS_SpdSyn"/>
    <property type="match status" value="1"/>
</dbReference>
<feature type="active site" description="Proton acceptor" evidence="7">
    <location>
        <position position="609"/>
    </location>
</feature>
<evidence type="ECO:0000256" key="8">
    <source>
        <dbReference type="SAM" id="Phobius"/>
    </source>
</evidence>
<dbReference type="InterPro" id="IPR030374">
    <property type="entry name" value="PABS"/>
</dbReference>
<dbReference type="PANTHER" id="PTHR43317">
    <property type="entry name" value="THERMOSPERMINE SYNTHASE ACAULIS5"/>
    <property type="match status" value="1"/>
</dbReference>
<dbReference type="Gene3D" id="3.40.50.150">
    <property type="entry name" value="Vaccinia Virus protein VP39"/>
    <property type="match status" value="1"/>
</dbReference>
<dbReference type="GO" id="GO:0016740">
    <property type="term" value="F:transferase activity"/>
    <property type="evidence" value="ECO:0007669"/>
    <property type="project" value="UniProtKB-UniRule"/>
</dbReference>
<sequence length="842" mass="92414">MIIYLLVFLSGFCALIYQVLWMKQLGLLFGNTSHAAGVTLAAFFAGLAVGSWFWGKRSAQSRKPLRIYAGLELGIATTALLYFVVMKGYHVIYPELYQSVHSGAWLLLVKFLLALVLIFPPAFCMGGTIPVIGQHAIRIKSQFGSTSALLYGINTLGATLGALLAGFFMPLWFGFRGTCFTAIGITLIIAVLAILISRSSSASQVVDANSNEDEAPSSGKEPAGVLKRDRNRIVLTAICFMSGFGVLSLEVLWTRMFALVLENSVYTFAAILVVVLSCLAGGSLISSVLARCKWSPNLVLTVLLSLSGLAIALTPTVFMALTDSFQFQALKATWVDFVLFIFKICVLTIGPPALLLGTVFPYLLKTEEQYTISPGRSLGRLATINTIGAVLGSMVCAFLFLELFGMWRSMQIIGGIYFLMAVGMPAVRGRAGIVIKSASVAGLILLFTALNPSQLPVTGGLEGREDEVTLKAWEGSDCTVSVVRGNDGLSIKINSDYGLGSTKGRIRQACQAEIPLMLKPDAKSVFFLGMGTGISAGAALSDRFPQVERVVTCELSPHVITASKEYMTDVDGVDLTNGLFTDPRSTVLVEDGRHYLMATKEKFDVIDADLFVPHRSSAGSLYTKEHFVSVKNRLNPDGIFVQWLPAYQVTDFEFHVIGRTMLEVFDQVSLWRCDFAPFDEVIAYVGHNGDAPLAACDIDDSEAKMRFLQSNGQDDIYTTLNRQTALLYYGGNITASKELFAEYPINTDDKPVIEYMAPRYYRNKGENETPWFVGPYILKLIKNLQEACPPDKDPLLVNRKPANRRLPLAGSAYQETKLWSQFGKNDEAQESWQQFVKEWLDQ</sequence>
<feature type="transmembrane region" description="Helical" evidence="8">
    <location>
        <begin position="34"/>
        <end position="55"/>
    </location>
</feature>
<dbReference type="SUPFAM" id="SSF103473">
    <property type="entry name" value="MFS general substrate transporter"/>
    <property type="match status" value="1"/>
</dbReference>
<evidence type="ECO:0000256" key="1">
    <source>
        <dbReference type="ARBA" id="ARBA00007867"/>
    </source>
</evidence>
<dbReference type="CDD" id="cd06174">
    <property type="entry name" value="MFS"/>
    <property type="match status" value="1"/>
</dbReference>
<evidence type="ECO:0000256" key="7">
    <source>
        <dbReference type="PROSITE-ProRule" id="PRU00354"/>
    </source>
</evidence>
<evidence type="ECO:0000256" key="6">
    <source>
        <dbReference type="ARBA" id="ARBA00023136"/>
    </source>
</evidence>
<dbReference type="PROSITE" id="PS51006">
    <property type="entry name" value="PABS_2"/>
    <property type="match status" value="1"/>
</dbReference>
<comment type="caution">
    <text evidence="10">The sequence shown here is derived from an EMBL/GenBank/DDBJ whole genome shotgun (WGS) entry which is preliminary data.</text>
</comment>
<proteinExistence type="inferred from homology"/>
<feature type="transmembrane region" description="Helical" evidence="8">
    <location>
        <begin position="233"/>
        <end position="253"/>
    </location>
</feature>
<dbReference type="RefSeq" id="WP_105041870.1">
    <property type="nucleotide sequence ID" value="NZ_MQWA01000001.1"/>
</dbReference>
<evidence type="ECO:0000256" key="2">
    <source>
        <dbReference type="ARBA" id="ARBA00022679"/>
    </source>
</evidence>
<dbReference type="InterPro" id="IPR011701">
    <property type="entry name" value="MFS"/>
</dbReference>
<dbReference type="GO" id="GO:0006596">
    <property type="term" value="P:polyamine biosynthetic process"/>
    <property type="evidence" value="ECO:0007669"/>
    <property type="project" value="UniProtKB-UniRule"/>
</dbReference>
<dbReference type="Pfam" id="PF01564">
    <property type="entry name" value="Spermine_synth"/>
    <property type="match status" value="1"/>
</dbReference>
<comment type="similarity">
    <text evidence="1">Belongs to the spermidine/spermine synthase family.</text>
</comment>
<organism evidence="10 11">
    <name type="scientific">Rubritalea profundi</name>
    <dbReference type="NCBI Taxonomy" id="1658618"/>
    <lineage>
        <taxon>Bacteria</taxon>
        <taxon>Pseudomonadati</taxon>
        <taxon>Verrucomicrobiota</taxon>
        <taxon>Verrucomicrobiia</taxon>
        <taxon>Verrucomicrobiales</taxon>
        <taxon>Rubritaleaceae</taxon>
        <taxon>Rubritalea</taxon>
    </lineage>
</organism>
<feature type="domain" description="PABS" evidence="9">
    <location>
        <begin position="444"/>
        <end position="688"/>
    </location>
</feature>
<evidence type="ECO:0000256" key="4">
    <source>
        <dbReference type="ARBA" id="ARBA00022989"/>
    </source>
</evidence>
<name>A0A2S7TYQ7_9BACT</name>
<dbReference type="GO" id="GO:0022857">
    <property type="term" value="F:transmembrane transporter activity"/>
    <property type="evidence" value="ECO:0007669"/>
    <property type="project" value="InterPro"/>
</dbReference>
<feature type="transmembrane region" description="Helical" evidence="8">
    <location>
        <begin position="67"/>
        <end position="85"/>
    </location>
</feature>
<accession>A0A2S7TYQ7</accession>
<feature type="transmembrane region" description="Helical" evidence="8">
    <location>
        <begin position="5"/>
        <end position="22"/>
    </location>
</feature>
<evidence type="ECO:0000313" key="10">
    <source>
        <dbReference type="EMBL" id="PQJ27387.1"/>
    </source>
</evidence>
<evidence type="ECO:0000313" key="11">
    <source>
        <dbReference type="Proteomes" id="UP000239907"/>
    </source>
</evidence>
<dbReference type="Gene3D" id="1.20.1250.20">
    <property type="entry name" value="MFS general substrate transporter like domains"/>
    <property type="match status" value="1"/>
</dbReference>
<feature type="transmembrane region" description="Helical" evidence="8">
    <location>
        <begin position="381"/>
        <end position="401"/>
    </location>
</feature>
<dbReference type="InterPro" id="IPR036259">
    <property type="entry name" value="MFS_trans_sf"/>
</dbReference>
<evidence type="ECO:0000256" key="3">
    <source>
        <dbReference type="ARBA" id="ARBA00022692"/>
    </source>
</evidence>
<dbReference type="AlphaFoldDB" id="A0A2S7TYQ7"/>
<feature type="transmembrane region" description="Helical" evidence="8">
    <location>
        <begin position="105"/>
        <end position="127"/>
    </location>
</feature>
<dbReference type="Proteomes" id="UP000239907">
    <property type="component" value="Unassembled WGS sequence"/>
</dbReference>
<keyword evidence="5 7" id="KW-0620">Polyamine biosynthesis</keyword>